<reference evidence="1 2" key="1">
    <citation type="submission" date="2020-08" db="EMBL/GenBank/DDBJ databases">
        <title>Genomic Encyclopedia of Type Strains, Phase IV (KMG-IV): sequencing the most valuable type-strain genomes for metagenomic binning, comparative biology and taxonomic classification.</title>
        <authorList>
            <person name="Goeker M."/>
        </authorList>
    </citation>
    <scope>NUCLEOTIDE SEQUENCE [LARGE SCALE GENOMIC DNA]</scope>
    <source>
        <strain evidence="1 2">DSM 29854</strain>
    </source>
</reference>
<organism evidence="1 2">
    <name type="scientific">Rufibacter quisquiliarum</name>
    <dbReference type="NCBI Taxonomy" id="1549639"/>
    <lineage>
        <taxon>Bacteria</taxon>
        <taxon>Pseudomonadati</taxon>
        <taxon>Bacteroidota</taxon>
        <taxon>Cytophagia</taxon>
        <taxon>Cytophagales</taxon>
        <taxon>Hymenobacteraceae</taxon>
        <taxon>Rufibacter</taxon>
    </lineage>
</organism>
<evidence type="ECO:0000313" key="1">
    <source>
        <dbReference type="EMBL" id="MBA9077260.1"/>
    </source>
</evidence>
<dbReference type="EMBL" id="JACJIQ010000006">
    <property type="protein sequence ID" value="MBA9077260.1"/>
    <property type="molecule type" value="Genomic_DNA"/>
</dbReference>
<sequence length="46" mass="5329">MKSVSKEMIYTCFSLAVSYERSLKYALNTNILLIFLIKNISKQVKV</sequence>
<dbReference type="Proteomes" id="UP000563094">
    <property type="component" value="Unassembled WGS sequence"/>
</dbReference>
<accession>A0A839GFG1</accession>
<comment type="caution">
    <text evidence="1">The sequence shown here is derived from an EMBL/GenBank/DDBJ whole genome shotgun (WGS) entry which is preliminary data.</text>
</comment>
<proteinExistence type="predicted"/>
<evidence type="ECO:0000313" key="2">
    <source>
        <dbReference type="Proteomes" id="UP000563094"/>
    </source>
</evidence>
<dbReference type="AlphaFoldDB" id="A0A839GFG1"/>
<gene>
    <name evidence="1" type="ORF">FHS90_001971</name>
</gene>
<keyword evidence="2" id="KW-1185">Reference proteome</keyword>
<name>A0A839GFG1_9BACT</name>
<protein>
    <submittedName>
        <fullName evidence="1">Uncharacterized protein</fullName>
    </submittedName>
</protein>